<keyword evidence="2" id="KW-1185">Reference proteome</keyword>
<evidence type="ECO:0000313" key="2">
    <source>
        <dbReference type="Proteomes" id="UP001055811"/>
    </source>
</evidence>
<organism evidence="1 2">
    <name type="scientific">Cichorium intybus</name>
    <name type="common">Chicory</name>
    <dbReference type="NCBI Taxonomy" id="13427"/>
    <lineage>
        <taxon>Eukaryota</taxon>
        <taxon>Viridiplantae</taxon>
        <taxon>Streptophyta</taxon>
        <taxon>Embryophyta</taxon>
        <taxon>Tracheophyta</taxon>
        <taxon>Spermatophyta</taxon>
        <taxon>Magnoliopsida</taxon>
        <taxon>eudicotyledons</taxon>
        <taxon>Gunneridae</taxon>
        <taxon>Pentapetalae</taxon>
        <taxon>asterids</taxon>
        <taxon>campanulids</taxon>
        <taxon>Asterales</taxon>
        <taxon>Asteraceae</taxon>
        <taxon>Cichorioideae</taxon>
        <taxon>Cichorieae</taxon>
        <taxon>Cichoriinae</taxon>
        <taxon>Cichorium</taxon>
    </lineage>
</organism>
<reference evidence="2" key="1">
    <citation type="journal article" date="2022" name="Mol. Ecol. Resour.">
        <title>The genomes of chicory, endive, great burdock and yacon provide insights into Asteraceae palaeo-polyploidization history and plant inulin production.</title>
        <authorList>
            <person name="Fan W."/>
            <person name="Wang S."/>
            <person name="Wang H."/>
            <person name="Wang A."/>
            <person name="Jiang F."/>
            <person name="Liu H."/>
            <person name="Zhao H."/>
            <person name="Xu D."/>
            <person name="Zhang Y."/>
        </authorList>
    </citation>
    <scope>NUCLEOTIDE SEQUENCE [LARGE SCALE GENOMIC DNA]</scope>
    <source>
        <strain evidence="2">cv. Punajuju</strain>
    </source>
</reference>
<dbReference type="EMBL" id="CM042011">
    <property type="protein sequence ID" value="KAI3765298.1"/>
    <property type="molecule type" value="Genomic_DNA"/>
</dbReference>
<gene>
    <name evidence="1" type="ORF">L2E82_15328</name>
</gene>
<reference evidence="1 2" key="2">
    <citation type="journal article" date="2022" name="Mol. Ecol. Resour.">
        <title>The genomes of chicory, endive, great burdock and yacon provide insights into Asteraceae paleo-polyploidization history and plant inulin production.</title>
        <authorList>
            <person name="Fan W."/>
            <person name="Wang S."/>
            <person name="Wang H."/>
            <person name="Wang A."/>
            <person name="Jiang F."/>
            <person name="Liu H."/>
            <person name="Zhao H."/>
            <person name="Xu D."/>
            <person name="Zhang Y."/>
        </authorList>
    </citation>
    <scope>NUCLEOTIDE SEQUENCE [LARGE SCALE GENOMIC DNA]</scope>
    <source>
        <strain evidence="2">cv. Punajuju</strain>
        <tissue evidence="1">Leaves</tissue>
    </source>
</reference>
<proteinExistence type="predicted"/>
<evidence type="ECO:0000313" key="1">
    <source>
        <dbReference type="EMBL" id="KAI3765298.1"/>
    </source>
</evidence>
<name>A0ACB9F326_CICIN</name>
<accession>A0ACB9F326</accession>
<protein>
    <submittedName>
        <fullName evidence="1">Uncharacterized protein</fullName>
    </submittedName>
</protein>
<sequence length="215" mass="24863">MASKLKVEELRDELFKRGLSTTGIKTALVKRLESTIRKESVLAGNSNTRLLKRERAIDGLRKLDIKQLREHESLSGVSASGSKKELFERLCKDSKTNNEDTSESMEVYFRIRRTIDQSESRIQLPVTNVKSFVQKADFQPCNNRNNEDINDALELTPNRSQLTESSQVCRTPGSVVVWEKTEGQIERDKSSGRARSKRERKPKVHFDHHRHRRRM</sequence>
<comment type="caution">
    <text evidence="1">The sequence shown here is derived from an EMBL/GenBank/DDBJ whole genome shotgun (WGS) entry which is preliminary data.</text>
</comment>
<dbReference type="Proteomes" id="UP001055811">
    <property type="component" value="Linkage Group LG03"/>
</dbReference>